<evidence type="ECO:0000256" key="5">
    <source>
        <dbReference type="ARBA" id="ARBA00022741"/>
    </source>
</evidence>
<accession>A0A0F9TL74</accession>
<evidence type="ECO:0000256" key="4">
    <source>
        <dbReference type="ARBA" id="ARBA00022723"/>
    </source>
</evidence>
<dbReference type="GO" id="GO:0009146">
    <property type="term" value="P:purine nucleoside triphosphate catabolic process"/>
    <property type="evidence" value="ECO:0007669"/>
    <property type="project" value="UniProtKB-ARBA"/>
</dbReference>
<dbReference type="InterPro" id="IPR002637">
    <property type="entry name" value="RdgB/HAM1"/>
</dbReference>
<dbReference type="SUPFAM" id="SSF52972">
    <property type="entry name" value="ITPase-like"/>
    <property type="match status" value="1"/>
</dbReference>
<gene>
    <name evidence="17" type="ORF">LCGC14_0715970</name>
</gene>
<keyword evidence="7" id="KW-0460">Magnesium</keyword>
<reference evidence="17" key="1">
    <citation type="journal article" date="2015" name="Nature">
        <title>Complex archaea that bridge the gap between prokaryotes and eukaryotes.</title>
        <authorList>
            <person name="Spang A."/>
            <person name="Saw J.H."/>
            <person name="Jorgensen S.L."/>
            <person name="Zaremba-Niedzwiedzka K."/>
            <person name="Martijn J."/>
            <person name="Lind A.E."/>
            <person name="van Eijk R."/>
            <person name="Schleper C."/>
            <person name="Guy L."/>
            <person name="Ettema T.J."/>
        </authorList>
    </citation>
    <scope>NUCLEOTIDE SEQUENCE</scope>
</reference>
<dbReference type="AlphaFoldDB" id="A0A0F9TL74"/>
<evidence type="ECO:0000256" key="10">
    <source>
        <dbReference type="ARBA" id="ARBA00052017"/>
    </source>
</evidence>
<keyword evidence="4" id="KW-0479">Metal-binding</keyword>
<dbReference type="Pfam" id="PF01725">
    <property type="entry name" value="Ham1p_like"/>
    <property type="match status" value="1"/>
</dbReference>
<dbReference type="PANTHER" id="PTHR11067:SF9">
    <property type="entry name" value="INOSINE TRIPHOSPHATE PYROPHOSPHATASE"/>
    <property type="match status" value="1"/>
</dbReference>
<evidence type="ECO:0000256" key="8">
    <source>
        <dbReference type="ARBA" id="ARBA00023080"/>
    </source>
</evidence>
<organism evidence="17">
    <name type="scientific">marine sediment metagenome</name>
    <dbReference type="NCBI Taxonomy" id="412755"/>
    <lineage>
        <taxon>unclassified sequences</taxon>
        <taxon>metagenomes</taxon>
        <taxon>ecological metagenomes</taxon>
    </lineage>
</organism>
<dbReference type="EMBL" id="LAZR01001599">
    <property type="protein sequence ID" value="KKN42178.1"/>
    <property type="molecule type" value="Genomic_DNA"/>
</dbReference>
<evidence type="ECO:0000256" key="15">
    <source>
        <dbReference type="ARBA" id="ARBA00083186"/>
    </source>
</evidence>
<evidence type="ECO:0000256" key="14">
    <source>
        <dbReference type="ARBA" id="ARBA00078805"/>
    </source>
</evidence>
<dbReference type="Gene3D" id="3.90.950.10">
    <property type="match status" value="1"/>
</dbReference>
<dbReference type="PANTHER" id="PTHR11067">
    <property type="entry name" value="INOSINE TRIPHOSPHATE PYROPHOSPHATASE/HAM1 PROTEIN"/>
    <property type="match status" value="1"/>
</dbReference>
<evidence type="ECO:0000256" key="6">
    <source>
        <dbReference type="ARBA" id="ARBA00022801"/>
    </source>
</evidence>
<dbReference type="NCBIfam" id="TIGR00042">
    <property type="entry name" value="RdgB/HAM1 family non-canonical purine NTP pyrophosphatase"/>
    <property type="match status" value="1"/>
</dbReference>
<dbReference type="GO" id="GO:0036222">
    <property type="term" value="F:XTP diphosphatase activity"/>
    <property type="evidence" value="ECO:0007669"/>
    <property type="project" value="UniProtKB-ARBA"/>
</dbReference>
<keyword evidence="8" id="KW-0546">Nucleotide metabolism</keyword>
<dbReference type="HAMAP" id="MF_01405">
    <property type="entry name" value="Non_canon_purine_NTPase"/>
    <property type="match status" value="1"/>
</dbReference>
<keyword evidence="6" id="KW-0378">Hydrolase</keyword>
<evidence type="ECO:0000256" key="11">
    <source>
        <dbReference type="ARBA" id="ARBA00066468"/>
    </source>
</evidence>
<proteinExistence type="inferred from homology"/>
<dbReference type="GO" id="GO:0036220">
    <property type="term" value="F:ITP diphosphatase activity"/>
    <property type="evidence" value="ECO:0007669"/>
    <property type="project" value="UniProtKB-EC"/>
</dbReference>
<evidence type="ECO:0000256" key="1">
    <source>
        <dbReference type="ARBA" id="ARBA00001946"/>
    </source>
</evidence>
<dbReference type="EC" id="3.6.1.66" evidence="11"/>
<name>A0A0F9TL74_9ZZZZ</name>
<comment type="cofactor">
    <cofactor evidence="1">
        <name>Mg(2+)</name>
        <dbReference type="ChEBI" id="CHEBI:18420"/>
    </cofactor>
</comment>
<evidence type="ECO:0000256" key="3">
    <source>
        <dbReference type="ARBA" id="ARBA00011738"/>
    </source>
</evidence>
<comment type="caution">
    <text evidence="17">The sequence shown here is derived from an EMBL/GenBank/DDBJ whole genome shotgun (WGS) entry which is preliminary data.</text>
</comment>
<keyword evidence="5" id="KW-0547">Nucleotide-binding</keyword>
<evidence type="ECO:0000256" key="13">
    <source>
        <dbReference type="ARBA" id="ARBA00075987"/>
    </source>
</evidence>
<dbReference type="CDD" id="cd00515">
    <property type="entry name" value="HAM1"/>
    <property type="match status" value="1"/>
</dbReference>
<comment type="catalytic activity">
    <reaction evidence="10">
        <text>XTP + H2O = XMP + diphosphate + H(+)</text>
        <dbReference type="Rhea" id="RHEA:28610"/>
        <dbReference type="ChEBI" id="CHEBI:15377"/>
        <dbReference type="ChEBI" id="CHEBI:15378"/>
        <dbReference type="ChEBI" id="CHEBI:33019"/>
        <dbReference type="ChEBI" id="CHEBI:57464"/>
        <dbReference type="ChEBI" id="CHEBI:61314"/>
        <dbReference type="EC" id="3.6.1.66"/>
    </reaction>
</comment>
<dbReference type="InterPro" id="IPR020922">
    <property type="entry name" value="dITP/XTP_pyrophosphatase"/>
</dbReference>
<evidence type="ECO:0000256" key="7">
    <source>
        <dbReference type="ARBA" id="ARBA00022842"/>
    </source>
</evidence>
<comment type="subunit">
    <text evidence="3">Homodimer.</text>
</comment>
<evidence type="ECO:0000256" key="12">
    <source>
        <dbReference type="ARBA" id="ARBA00071289"/>
    </source>
</evidence>
<dbReference type="GO" id="GO:0005829">
    <property type="term" value="C:cytosol"/>
    <property type="evidence" value="ECO:0007669"/>
    <property type="project" value="TreeGrafter"/>
</dbReference>
<sequence>MLRYKLLLATTNQGKAKEIKSFLEELSLEIFTLQELNPKKTFPEHGKTFEENARGKSLFHMERWEGLTLAEDSGLEIEHLKGAPGVISARFSGPQATDAKNNQKVLELMKSVPSEQRKARFVSCMILAQKGKIIKEIKESCEGLIALKKRGSSGFGYDPIFYYPSLGKTFAELLPEEKNRVSHRGRALKKLKEFLLEYLNSPGS</sequence>
<evidence type="ECO:0000256" key="2">
    <source>
        <dbReference type="ARBA" id="ARBA00008023"/>
    </source>
</evidence>
<protein>
    <recommendedName>
        <fullName evidence="12">dITP/XTP pyrophosphatase</fullName>
        <ecNumber evidence="11">3.6.1.66</ecNumber>
    </recommendedName>
    <alternativeName>
        <fullName evidence="13">Non-canonical purine NTP pyrophosphatase</fullName>
    </alternativeName>
    <alternativeName>
        <fullName evidence="14">Non-standard purine NTP pyrophosphatase</fullName>
    </alternativeName>
    <alternativeName>
        <fullName evidence="16">Nucleoside-triphosphate diphosphatase</fullName>
    </alternativeName>
    <alternativeName>
        <fullName evidence="15">Nucleoside-triphosphate pyrophosphatase</fullName>
    </alternativeName>
</protein>
<evidence type="ECO:0000313" key="17">
    <source>
        <dbReference type="EMBL" id="KKN42178.1"/>
    </source>
</evidence>
<comment type="catalytic activity">
    <reaction evidence="9">
        <text>dITP + H2O = dIMP + diphosphate + H(+)</text>
        <dbReference type="Rhea" id="RHEA:28342"/>
        <dbReference type="ChEBI" id="CHEBI:15377"/>
        <dbReference type="ChEBI" id="CHEBI:15378"/>
        <dbReference type="ChEBI" id="CHEBI:33019"/>
        <dbReference type="ChEBI" id="CHEBI:61194"/>
        <dbReference type="ChEBI" id="CHEBI:61382"/>
        <dbReference type="EC" id="3.6.1.66"/>
    </reaction>
</comment>
<dbReference type="GO" id="GO:0000166">
    <property type="term" value="F:nucleotide binding"/>
    <property type="evidence" value="ECO:0007669"/>
    <property type="project" value="UniProtKB-KW"/>
</dbReference>
<dbReference type="FunFam" id="3.90.950.10:FF:000001">
    <property type="entry name" value="dITP/XTP pyrophosphatase"/>
    <property type="match status" value="1"/>
</dbReference>
<dbReference type="GO" id="GO:0046872">
    <property type="term" value="F:metal ion binding"/>
    <property type="evidence" value="ECO:0007669"/>
    <property type="project" value="UniProtKB-KW"/>
</dbReference>
<dbReference type="InterPro" id="IPR029001">
    <property type="entry name" value="ITPase-like_fam"/>
</dbReference>
<comment type="similarity">
    <text evidence="2">Belongs to the HAM1 NTPase family.</text>
</comment>
<dbReference type="GO" id="GO:0035870">
    <property type="term" value="F:dITP diphosphatase activity"/>
    <property type="evidence" value="ECO:0007669"/>
    <property type="project" value="UniProtKB-ARBA"/>
</dbReference>
<evidence type="ECO:0000256" key="16">
    <source>
        <dbReference type="ARBA" id="ARBA00083635"/>
    </source>
</evidence>
<dbReference type="GO" id="GO:0017111">
    <property type="term" value="F:ribonucleoside triphosphate phosphatase activity"/>
    <property type="evidence" value="ECO:0007669"/>
    <property type="project" value="InterPro"/>
</dbReference>
<evidence type="ECO:0000256" key="9">
    <source>
        <dbReference type="ARBA" id="ARBA00051875"/>
    </source>
</evidence>
<dbReference type="GO" id="GO:0009117">
    <property type="term" value="P:nucleotide metabolic process"/>
    <property type="evidence" value="ECO:0007669"/>
    <property type="project" value="UniProtKB-KW"/>
</dbReference>